<evidence type="ECO:0000256" key="1">
    <source>
        <dbReference type="SAM" id="MobiDB-lite"/>
    </source>
</evidence>
<evidence type="ECO:0008006" key="5">
    <source>
        <dbReference type="Google" id="ProtNLM"/>
    </source>
</evidence>
<feature type="compositionally biased region" description="Low complexity" evidence="1">
    <location>
        <begin position="188"/>
        <end position="208"/>
    </location>
</feature>
<organism evidence="3 4">
    <name type="scientific">Hymenobacter canadensis</name>
    <dbReference type="NCBI Taxonomy" id="2999067"/>
    <lineage>
        <taxon>Bacteria</taxon>
        <taxon>Pseudomonadati</taxon>
        <taxon>Bacteroidota</taxon>
        <taxon>Cytophagia</taxon>
        <taxon>Cytophagales</taxon>
        <taxon>Hymenobacteraceae</taxon>
        <taxon>Hymenobacter</taxon>
    </lineage>
</organism>
<accession>A0ABY7LN34</accession>
<feature type="signal peptide" evidence="2">
    <location>
        <begin position="1"/>
        <end position="25"/>
    </location>
</feature>
<gene>
    <name evidence="3" type="ORF">O3303_16135</name>
</gene>
<dbReference type="Proteomes" id="UP001211005">
    <property type="component" value="Chromosome"/>
</dbReference>
<protein>
    <recommendedName>
        <fullName evidence="5">Secreted protein</fullName>
    </recommendedName>
</protein>
<keyword evidence="4" id="KW-1185">Reference proteome</keyword>
<sequence length="218" mass="24649">MKRFLKSGLVLLGLSLLLHSPVARAQGGYGYGPGIPAWAPAVGPEVQYYYLPEIDGYYDLYSRSYLFFDPYYNSWVSAPGLPQRYAGYDPRFFHPVVIQYVGRQPWGYLRDHRAYCDRWGVRPGRYYGSSWPGRGYVANPYGGYRNGYSAARPQYPQRSPAAYGRRDNDGYRNGYDGRNDRNERDNRGGYSQPGQSGQPQQPGQPAPGNGRGGRGRVF</sequence>
<reference evidence="3 4" key="1">
    <citation type="submission" date="2022-12" db="EMBL/GenBank/DDBJ databases">
        <title>Hymenobacter canadensis sp. nov. isolated from lake water of the Cambridge Bay, Canada.</title>
        <authorList>
            <person name="Kim W.H."/>
            <person name="Lee Y.M."/>
        </authorList>
    </citation>
    <scope>NUCLEOTIDE SEQUENCE [LARGE SCALE GENOMIC DNA]</scope>
    <source>
        <strain evidence="3 4">PAMC 29467</strain>
    </source>
</reference>
<feature type="region of interest" description="Disordered" evidence="1">
    <location>
        <begin position="149"/>
        <end position="218"/>
    </location>
</feature>
<evidence type="ECO:0000313" key="3">
    <source>
        <dbReference type="EMBL" id="WBA41337.1"/>
    </source>
</evidence>
<proteinExistence type="predicted"/>
<dbReference type="RefSeq" id="WP_269559413.1">
    <property type="nucleotide sequence ID" value="NZ_CP114767.1"/>
</dbReference>
<evidence type="ECO:0000313" key="4">
    <source>
        <dbReference type="Proteomes" id="UP001211005"/>
    </source>
</evidence>
<keyword evidence="2" id="KW-0732">Signal</keyword>
<dbReference type="EMBL" id="CP114767">
    <property type="protein sequence ID" value="WBA41337.1"/>
    <property type="molecule type" value="Genomic_DNA"/>
</dbReference>
<feature type="chain" id="PRO_5046565816" description="Secreted protein" evidence="2">
    <location>
        <begin position="26"/>
        <end position="218"/>
    </location>
</feature>
<evidence type="ECO:0000256" key="2">
    <source>
        <dbReference type="SAM" id="SignalP"/>
    </source>
</evidence>
<name>A0ABY7LN34_9BACT</name>
<feature type="compositionally biased region" description="Basic and acidic residues" evidence="1">
    <location>
        <begin position="164"/>
        <end position="187"/>
    </location>
</feature>